<reference evidence="3" key="1">
    <citation type="submission" date="2020-11" db="EMBL/GenBank/DDBJ databases">
        <authorList>
            <person name="Tran Van P."/>
        </authorList>
    </citation>
    <scope>NUCLEOTIDE SEQUENCE</scope>
</reference>
<feature type="compositionally biased region" description="Basic and acidic residues" evidence="2">
    <location>
        <begin position="1"/>
        <end position="26"/>
    </location>
</feature>
<dbReference type="InterPro" id="IPR012349">
    <property type="entry name" value="Split_barrel_FMN-bd"/>
</dbReference>
<proteinExistence type="predicted"/>
<dbReference type="Pfam" id="PF01613">
    <property type="entry name" value="Flavin_Reduct"/>
    <property type="match status" value="1"/>
</dbReference>
<dbReference type="EMBL" id="OB662939">
    <property type="protein sequence ID" value="CAD7230772.1"/>
    <property type="molecule type" value="Genomic_DNA"/>
</dbReference>
<dbReference type="PANTHER" id="PTHR30466">
    <property type="entry name" value="FLAVIN REDUCTASE"/>
    <property type="match status" value="1"/>
</dbReference>
<dbReference type="InterPro" id="IPR050268">
    <property type="entry name" value="NADH-dep_flavin_reductase"/>
</dbReference>
<protein>
    <submittedName>
        <fullName evidence="3">Uncharacterized protein</fullName>
    </submittedName>
</protein>
<dbReference type="PANTHER" id="PTHR30466:SF1">
    <property type="entry name" value="FMN REDUCTASE (NADH) RUTF"/>
    <property type="match status" value="1"/>
</dbReference>
<dbReference type="SMART" id="SM00903">
    <property type="entry name" value="Flavin_Reduct"/>
    <property type="match status" value="1"/>
</dbReference>
<dbReference type="Gene3D" id="2.30.110.10">
    <property type="entry name" value="Electron Transport, Fmn-binding Protein, Chain A"/>
    <property type="match status" value="1"/>
</dbReference>
<evidence type="ECO:0000256" key="2">
    <source>
        <dbReference type="SAM" id="MobiDB-lite"/>
    </source>
</evidence>
<dbReference type="InterPro" id="IPR002563">
    <property type="entry name" value="Flavin_Rdtase-like_dom"/>
</dbReference>
<dbReference type="GO" id="GO:0042602">
    <property type="term" value="F:riboflavin reductase (NADPH) activity"/>
    <property type="evidence" value="ECO:0007669"/>
    <property type="project" value="TreeGrafter"/>
</dbReference>
<gene>
    <name evidence="3" type="ORF">CTOB1V02_LOCUS8628</name>
</gene>
<organism evidence="3">
    <name type="scientific">Cyprideis torosa</name>
    <dbReference type="NCBI Taxonomy" id="163714"/>
    <lineage>
        <taxon>Eukaryota</taxon>
        <taxon>Metazoa</taxon>
        <taxon>Ecdysozoa</taxon>
        <taxon>Arthropoda</taxon>
        <taxon>Crustacea</taxon>
        <taxon>Oligostraca</taxon>
        <taxon>Ostracoda</taxon>
        <taxon>Podocopa</taxon>
        <taxon>Podocopida</taxon>
        <taxon>Cytherocopina</taxon>
        <taxon>Cytheroidea</taxon>
        <taxon>Cytherideidae</taxon>
        <taxon>Cyprideis</taxon>
    </lineage>
</organism>
<dbReference type="SUPFAM" id="SSF50475">
    <property type="entry name" value="FMN-binding split barrel"/>
    <property type="match status" value="1"/>
</dbReference>
<sequence length="327" mass="37332">MSSRSKSEGVEMSSRSKSEGLEREEGPDPTTYRNILSNVPSAVVVITTSDDQEDKDQRTLRGFTCSSFNSVSLQPPIISFCVRRPSRTADLIHRAQKFAVNFLSADQVPLSIHFATPHTTEKKECQFAKVSHDISPDGIPILRDISAVLICDCLKVDVVGDHSIWYGNVHNAQTFREELSPLIYHSRRYRSIGDELFMTAFETQTLFFEDWTHEAHIRMAWNYIRDLGRDAATSNIKEGILKFNAKNYCKVDRGYHETVTLFYIHMVTEAISRTSPPAASFESFIESNQHLLDRGLLFHYYSKETINNPESMKKFFPPDINPLPEIQ</sequence>
<dbReference type="AlphaFoldDB" id="A0A7R8WLD2"/>
<dbReference type="OrthoDB" id="6366887at2759"/>
<accession>A0A7R8WLD2</accession>
<keyword evidence="1" id="KW-0560">Oxidoreductase</keyword>
<feature type="region of interest" description="Disordered" evidence="2">
    <location>
        <begin position="1"/>
        <end position="34"/>
    </location>
</feature>
<evidence type="ECO:0000313" key="3">
    <source>
        <dbReference type="EMBL" id="CAD7230772.1"/>
    </source>
</evidence>
<name>A0A7R8WLD2_9CRUS</name>
<dbReference type="GO" id="GO:0010181">
    <property type="term" value="F:FMN binding"/>
    <property type="evidence" value="ECO:0007669"/>
    <property type="project" value="InterPro"/>
</dbReference>
<evidence type="ECO:0000256" key="1">
    <source>
        <dbReference type="ARBA" id="ARBA00023002"/>
    </source>
</evidence>